<keyword evidence="2" id="KW-1185">Reference proteome</keyword>
<proteinExistence type="predicted"/>
<dbReference type="RefSeq" id="WP_095371175.1">
    <property type="nucleotide sequence ID" value="NZ_CP022983.1"/>
</dbReference>
<gene>
    <name evidence="1" type="ORF">CKF48_09860</name>
</gene>
<dbReference type="AlphaFoldDB" id="A0A248THN0"/>
<protein>
    <submittedName>
        <fullName evidence="1">Uncharacterized protein</fullName>
    </submittedName>
</protein>
<reference evidence="1 2" key="1">
    <citation type="submission" date="2017-08" db="EMBL/GenBank/DDBJ databases">
        <title>Complete Genome Sequence of Bacillus kochii Oregon-R-modENCODE STRAIN BDGP4, isolated from Drosophila melanogaster gut.</title>
        <authorList>
            <person name="Wan K.H."/>
            <person name="Yu C."/>
            <person name="Park S."/>
            <person name="Hammonds A.S."/>
            <person name="Booth B.W."/>
            <person name="Celniker S.E."/>
        </authorList>
    </citation>
    <scope>NUCLEOTIDE SEQUENCE [LARGE SCALE GENOMIC DNA]</scope>
    <source>
        <strain evidence="1 2">BDGP4</strain>
    </source>
</reference>
<evidence type="ECO:0000313" key="1">
    <source>
        <dbReference type="EMBL" id="ASV67600.1"/>
    </source>
</evidence>
<dbReference type="Proteomes" id="UP000215137">
    <property type="component" value="Chromosome"/>
</dbReference>
<organism evidence="1 2">
    <name type="scientific">Cytobacillus kochii</name>
    <dbReference type="NCBI Taxonomy" id="859143"/>
    <lineage>
        <taxon>Bacteria</taxon>
        <taxon>Bacillati</taxon>
        <taxon>Bacillota</taxon>
        <taxon>Bacilli</taxon>
        <taxon>Bacillales</taxon>
        <taxon>Bacillaceae</taxon>
        <taxon>Cytobacillus</taxon>
    </lineage>
</organism>
<dbReference type="OrthoDB" id="2455520at2"/>
<dbReference type="EMBL" id="CP022983">
    <property type="protein sequence ID" value="ASV67600.1"/>
    <property type="molecule type" value="Genomic_DNA"/>
</dbReference>
<sequence length="80" mass="9285">MVLKNAAKQRQKRIIVLEDLDFLWDEGELEEVARLWKIGLDVRVIAGKFNRDPDDILLALIHLAKEDRIFRRIGGLTLGF</sequence>
<dbReference type="KEGG" id="bko:CKF48_09860"/>
<evidence type="ECO:0000313" key="2">
    <source>
        <dbReference type="Proteomes" id="UP000215137"/>
    </source>
</evidence>
<name>A0A248THN0_9BACI</name>
<accession>A0A248THN0</accession>